<name>A0A195D6L5_9HYME</name>
<proteinExistence type="predicted"/>
<sequence>MRREKERYVSGNDPSEPTELQRSFMHRICTWMQGVRAAAIASLPRYRPGASRGIAEGAPPPLTLMRL</sequence>
<organism evidence="1 2">
    <name type="scientific">Cyphomyrmex costatus</name>
    <dbReference type="NCBI Taxonomy" id="456900"/>
    <lineage>
        <taxon>Eukaryota</taxon>
        <taxon>Metazoa</taxon>
        <taxon>Ecdysozoa</taxon>
        <taxon>Arthropoda</taxon>
        <taxon>Hexapoda</taxon>
        <taxon>Insecta</taxon>
        <taxon>Pterygota</taxon>
        <taxon>Neoptera</taxon>
        <taxon>Endopterygota</taxon>
        <taxon>Hymenoptera</taxon>
        <taxon>Apocrita</taxon>
        <taxon>Aculeata</taxon>
        <taxon>Formicoidea</taxon>
        <taxon>Formicidae</taxon>
        <taxon>Myrmicinae</taxon>
        <taxon>Cyphomyrmex</taxon>
    </lineage>
</organism>
<evidence type="ECO:0000313" key="2">
    <source>
        <dbReference type="Proteomes" id="UP000078542"/>
    </source>
</evidence>
<gene>
    <name evidence="1" type="ORF">ALC62_00506</name>
</gene>
<keyword evidence="2" id="KW-1185">Reference proteome</keyword>
<dbReference type="Proteomes" id="UP000078542">
    <property type="component" value="Unassembled WGS sequence"/>
</dbReference>
<dbReference type="EMBL" id="KQ976760">
    <property type="protein sequence ID" value="KYN08522.1"/>
    <property type="molecule type" value="Genomic_DNA"/>
</dbReference>
<protein>
    <submittedName>
        <fullName evidence="1">Uncharacterized protein</fullName>
    </submittedName>
</protein>
<dbReference type="AlphaFoldDB" id="A0A195D6L5"/>
<evidence type="ECO:0000313" key="1">
    <source>
        <dbReference type="EMBL" id="KYN08522.1"/>
    </source>
</evidence>
<reference evidence="1 2" key="1">
    <citation type="submission" date="2016-03" db="EMBL/GenBank/DDBJ databases">
        <title>Cyphomyrmex costatus WGS genome.</title>
        <authorList>
            <person name="Nygaard S."/>
            <person name="Hu H."/>
            <person name="Boomsma J."/>
            <person name="Zhang G."/>
        </authorList>
    </citation>
    <scope>NUCLEOTIDE SEQUENCE [LARGE SCALE GENOMIC DNA]</scope>
    <source>
        <strain evidence="1">MS0001</strain>
        <tissue evidence="1">Whole body</tissue>
    </source>
</reference>
<accession>A0A195D6L5</accession>